<evidence type="ECO:0000256" key="7">
    <source>
        <dbReference type="RuleBase" id="RU000607"/>
    </source>
</evidence>
<dbReference type="UniPathway" id="UPA00252">
    <property type="reaction ID" value="UER00325"/>
</dbReference>
<evidence type="ECO:0000256" key="2">
    <source>
        <dbReference type="ARBA" id="ARBA00007718"/>
    </source>
</evidence>
<keyword evidence="5 7" id="KW-0456">Lyase</keyword>
<dbReference type="Pfam" id="PF00762">
    <property type="entry name" value="Ferrochelatase"/>
    <property type="match status" value="1"/>
</dbReference>
<dbReference type="InterPro" id="IPR001015">
    <property type="entry name" value="Ferrochelatase"/>
</dbReference>
<evidence type="ECO:0000256" key="4">
    <source>
        <dbReference type="ARBA" id="ARBA00023133"/>
    </source>
</evidence>
<comment type="subcellular location">
    <subcellularLocation>
        <location evidence="7">Mitochondrion inner membrane</location>
    </subcellularLocation>
</comment>
<dbReference type="PROSITE" id="PS00534">
    <property type="entry name" value="FERROCHELATASE"/>
    <property type="match status" value="1"/>
</dbReference>
<dbReference type="GO" id="GO:0006783">
    <property type="term" value="P:heme biosynthetic process"/>
    <property type="evidence" value="ECO:0007669"/>
    <property type="project" value="UniProtKB-UniRule"/>
</dbReference>
<sequence>MVYSSQFRGYNVFFACFRYNRDGYKQAMASLISKSIAELTDEQKSSMTVMFSAHGVPESYIEAGDPYQKQIQECCKGVMELVGSEVSWTLCYQSRVGPVKWLSPYTDEVLSRFRGSHIWFSEMIVSSS</sequence>
<dbReference type="PANTHER" id="PTHR11108:SF1">
    <property type="entry name" value="FERROCHELATASE, MITOCHONDRIAL"/>
    <property type="match status" value="1"/>
</dbReference>
<reference evidence="9" key="1">
    <citation type="submission" date="2021-01" db="EMBL/GenBank/DDBJ databases">
        <authorList>
            <person name="Corre E."/>
            <person name="Pelletier E."/>
            <person name="Niang G."/>
            <person name="Scheremetjew M."/>
            <person name="Finn R."/>
            <person name="Kale V."/>
            <person name="Holt S."/>
            <person name="Cochrane G."/>
            <person name="Meng A."/>
            <person name="Brown T."/>
            <person name="Cohen L."/>
        </authorList>
    </citation>
    <scope>NUCLEOTIDE SEQUENCE</scope>
    <source>
        <strain evidence="9">CCMP 769</strain>
    </source>
</reference>
<evidence type="ECO:0000256" key="3">
    <source>
        <dbReference type="ARBA" id="ARBA00023004"/>
    </source>
</evidence>
<dbReference type="EMBL" id="HBHW01019722">
    <property type="protein sequence ID" value="CAE0047292.1"/>
    <property type="molecule type" value="Transcribed_RNA"/>
</dbReference>
<keyword evidence="4 7" id="KW-0350">Heme biosynthesis</keyword>
<dbReference type="Gene3D" id="3.40.50.1400">
    <property type="match status" value="1"/>
</dbReference>
<protein>
    <recommendedName>
        <fullName evidence="7">Ferrochelatase</fullName>
        <ecNumber evidence="7">4.98.1.1</ecNumber>
    </recommendedName>
</protein>
<evidence type="ECO:0000313" key="9">
    <source>
        <dbReference type="EMBL" id="CAE0047312.1"/>
    </source>
</evidence>
<evidence type="ECO:0000313" key="8">
    <source>
        <dbReference type="EMBL" id="CAE0047292.1"/>
    </source>
</evidence>
<proteinExistence type="inferred from homology"/>
<dbReference type="PANTHER" id="PTHR11108">
    <property type="entry name" value="FERROCHELATASE"/>
    <property type="match status" value="1"/>
</dbReference>
<dbReference type="InterPro" id="IPR033644">
    <property type="entry name" value="Ferrochelatase_C"/>
</dbReference>
<keyword evidence="7" id="KW-0472">Membrane</keyword>
<comment type="pathway">
    <text evidence="1 7">Porphyrin-containing compound metabolism; protoheme biosynthesis; protoheme from protoporphyrin-IX: step 1/1.</text>
</comment>
<dbReference type="GO" id="GO:0004325">
    <property type="term" value="F:ferrochelatase activity"/>
    <property type="evidence" value="ECO:0007669"/>
    <property type="project" value="UniProtKB-UniRule"/>
</dbReference>
<gene>
    <name evidence="8" type="ORF">RMAR00112_LOCUS15271</name>
    <name evidence="9" type="ORF">RMAR00112_LOCUS15291</name>
</gene>
<organism evidence="9">
    <name type="scientific">Rhodosorus marinus</name>
    <dbReference type="NCBI Taxonomy" id="101924"/>
    <lineage>
        <taxon>Eukaryota</taxon>
        <taxon>Rhodophyta</taxon>
        <taxon>Stylonematophyceae</taxon>
        <taxon>Stylonematales</taxon>
        <taxon>Stylonemataceae</taxon>
        <taxon>Rhodosorus</taxon>
    </lineage>
</organism>
<keyword evidence="3 7" id="KW-0408">Iron</keyword>
<keyword evidence="6 7" id="KW-0627">Porphyrin biosynthesis</keyword>
<name>A0A7S2ZRP6_9RHOD</name>
<dbReference type="EC" id="4.98.1.1" evidence="7"/>
<comment type="catalytic activity">
    <reaction evidence="7">
        <text>heme b + 2 H(+) = protoporphyrin IX + Fe(2+)</text>
        <dbReference type="Rhea" id="RHEA:22584"/>
        <dbReference type="ChEBI" id="CHEBI:15378"/>
        <dbReference type="ChEBI" id="CHEBI:29033"/>
        <dbReference type="ChEBI" id="CHEBI:57306"/>
        <dbReference type="ChEBI" id="CHEBI:60344"/>
        <dbReference type="EC" id="4.98.1.1"/>
    </reaction>
</comment>
<accession>A0A7S2ZRP6</accession>
<keyword evidence="7" id="KW-0999">Mitochondrion inner membrane</keyword>
<keyword evidence="7" id="KW-0496">Mitochondrion</keyword>
<dbReference type="EMBL" id="HBHW01019742">
    <property type="protein sequence ID" value="CAE0047312.1"/>
    <property type="molecule type" value="Transcribed_RNA"/>
</dbReference>
<evidence type="ECO:0000256" key="6">
    <source>
        <dbReference type="ARBA" id="ARBA00023244"/>
    </source>
</evidence>
<comment type="similarity">
    <text evidence="2 7">Belongs to the ferrochelatase family.</text>
</comment>
<comment type="function">
    <text evidence="7">Catalyzes the ferrous insertion into protoporphyrin IX.</text>
</comment>
<dbReference type="CDD" id="cd00419">
    <property type="entry name" value="Ferrochelatase_C"/>
    <property type="match status" value="1"/>
</dbReference>
<evidence type="ECO:0000256" key="5">
    <source>
        <dbReference type="ARBA" id="ARBA00023239"/>
    </source>
</evidence>
<evidence type="ECO:0000256" key="1">
    <source>
        <dbReference type="ARBA" id="ARBA00004943"/>
    </source>
</evidence>
<dbReference type="GO" id="GO:0005743">
    <property type="term" value="C:mitochondrial inner membrane"/>
    <property type="evidence" value="ECO:0007669"/>
    <property type="project" value="UniProtKB-SubCell"/>
</dbReference>
<dbReference type="InterPro" id="IPR019772">
    <property type="entry name" value="Ferrochelatase_AS"/>
</dbReference>
<dbReference type="SUPFAM" id="SSF53800">
    <property type="entry name" value="Chelatase"/>
    <property type="match status" value="1"/>
</dbReference>
<dbReference type="AlphaFoldDB" id="A0A7S2ZRP6"/>